<dbReference type="Gene3D" id="2.30.29.30">
    <property type="entry name" value="Pleckstrin-homology domain (PH domain)/Phosphotyrosine-binding domain (PTB)"/>
    <property type="match status" value="1"/>
</dbReference>
<feature type="region of interest" description="Disordered" evidence="5">
    <location>
        <begin position="255"/>
        <end position="290"/>
    </location>
</feature>
<dbReference type="FunFam" id="2.30.29.30:FF:000267">
    <property type="entry name" value="PH and SEC7 domain-containing protein 4"/>
    <property type="match status" value="1"/>
</dbReference>
<dbReference type="AlphaFoldDB" id="A0A132A970"/>
<evidence type="ECO:0000256" key="3">
    <source>
        <dbReference type="ARBA" id="ARBA00022658"/>
    </source>
</evidence>
<comment type="caution">
    <text evidence="6">The sequence shown here is derived from an EMBL/GenBank/DDBJ whole genome shotgun (WGS) entry which is preliminary data.</text>
</comment>
<keyword evidence="4" id="KW-0472">Membrane</keyword>
<dbReference type="SMART" id="SM00233">
    <property type="entry name" value="PH"/>
    <property type="match status" value="1"/>
</dbReference>
<feature type="compositionally biased region" description="Polar residues" evidence="5">
    <location>
        <begin position="276"/>
        <end position="290"/>
    </location>
</feature>
<dbReference type="PRINTS" id="PR00683">
    <property type="entry name" value="SPECTRINPH"/>
</dbReference>
<reference evidence="6 7" key="1">
    <citation type="journal article" date="2015" name="Parasit. Vectors">
        <title>Draft genome of the scabies mite.</title>
        <authorList>
            <person name="Rider S.D.Jr."/>
            <person name="Morgan M.S."/>
            <person name="Arlian L.G."/>
        </authorList>
    </citation>
    <scope>NUCLEOTIDE SEQUENCE [LARGE SCALE GENOMIC DNA]</scope>
    <source>
        <strain evidence="6">Arlian Lab</strain>
    </source>
</reference>
<dbReference type="Pfam" id="PF15410">
    <property type="entry name" value="PH_9"/>
    <property type="match status" value="1"/>
</dbReference>
<dbReference type="CDD" id="cd13295">
    <property type="entry name" value="PH_EFA6"/>
    <property type="match status" value="1"/>
</dbReference>
<dbReference type="PANTHER" id="PTHR23175">
    <property type="entry name" value="PDZ DOMAIN-CONTAINING PROTEIN"/>
    <property type="match status" value="1"/>
</dbReference>
<evidence type="ECO:0000313" key="6">
    <source>
        <dbReference type="EMBL" id="KPM07419.1"/>
    </source>
</evidence>
<evidence type="ECO:0000256" key="4">
    <source>
        <dbReference type="ARBA" id="ARBA00023136"/>
    </source>
</evidence>
<gene>
    <name evidence="6" type="ORF">QR98_0059120</name>
</gene>
<protein>
    <submittedName>
        <fullName evidence="6">PH domain-containing protein 4</fullName>
    </submittedName>
</protein>
<evidence type="ECO:0000256" key="2">
    <source>
        <dbReference type="ARBA" id="ARBA00022475"/>
    </source>
</evidence>
<comment type="subcellular location">
    <subcellularLocation>
        <location evidence="1">Cell membrane</location>
    </subcellularLocation>
</comment>
<dbReference type="InterPro" id="IPR001849">
    <property type="entry name" value="PH_domain"/>
</dbReference>
<dbReference type="EMBL" id="JXLN01011566">
    <property type="protein sequence ID" value="KPM07419.1"/>
    <property type="molecule type" value="Genomic_DNA"/>
</dbReference>
<dbReference type="OrthoDB" id="2157641at2759"/>
<dbReference type="InterPro" id="IPR011993">
    <property type="entry name" value="PH-like_dom_sf"/>
</dbReference>
<dbReference type="GO" id="GO:0005543">
    <property type="term" value="F:phospholipid binding"/>
    <property type="evidence" value="ECO:0007669"/>
    <property type="project" value="InterPro"/>
</dbReference>
<keyword evidence="3" id="KW-0344">Guanine-nucleotide releasing factor</keyword>
<dbReference type="InterPro" id="IPR001605">
    <property type="entry name" value="PH_dom-spectrin-type"/>
</dbReference>
<accession>A0A132A970</accession>
<organism evidence="6 7">
    <name type="scientific">Sarcoptes scabiei</name>
    <name type="common">Itch mite</name>
    <name type="synonym">Acarus scabiei</name>
    <dbReference type="NCBI Taxonomy" id="52283"/>
    <lineage>
        <taxon>Eukaryota</taxon>
        <taxon>Metazoa</taxon>
        <taxon>Ecdysozoa</taxon>
        <taxon>Arthropoda</taxon>
        <taxon>Chelicerata</taxon>
        <taxon>Arachnida</taxon>
        <taxon>Acari</taxon>
        <taxon>Acariformes</taxon>
        <taxon>Sarcoptiformes</taxon>
        <taxon>Astigmata</taxon>
        <taxon>Psoroptidia</taxon>
        <taxon>Sarcoptoidea</taxon>
        <taxon>Sarcoptidae</taxon>
        <taxon>Sarcoptinae</taxon>
        <taxon>Sarcoptes</taxon>
    </lineage>
</organism>
<dbReference type="GO" id="GO:0005085">
    <property type="term" value="F:guanyl-nucleotide exchange factor activity"/>
    <property type="evidence" value="ECO:0007669"/>
    <property type="project" value="UniProtKB-KW"/>
</dbReference>
<dbReference type="Proteomes" id="UP000616769">
    <property type="component" value="Unassembled WGS sequence"/>
</dbReference>
<keyword evidence="2" id="KW-1003">Cell membrane</keyword>
<dbReference type="GO" id="GO:0005886">
    <property type="term" value="C:plasma membrane"/>
    <property type="evidence" value="ECO:0007669"/>
    <property type="project" value="UniProtKB-SubCell"/>
</dbReference>
<dbReference type="VEuPathDB" id="VectorBase:SSCA001999"/>
<dbReference type="SUPFAM" id="SSF50729">
    <property type="entry name" value="PH domain-like"/>
    <property type="match status" value="1"/>
</dbReference>
<name>A0A132A970_SARSC</name>
<dbReference type="PANTHER" id="PTHR23175:SF23">
    <property type="entry name" value="PDZ DOMAIN-CONTAINING PROTEIN"/>
    <property type="match status" value="1"/>
</dbReference>
<evidence type="ECO:0000313" key="7">
    <source>
        <dbReference type="Proteomes" id="UP000616769"/>
    </source>
</evidence>
<evidence type="ECO:0000256" key="1">
    <source>
        <dbReference type="ARBA" id="ARBA00004236"/>
    </source>
</evidence>
<evidence type="ECO:0000256" key="5">
    <source>
        <dbReference type="SAM" id="MobiDB-lite"/>
    </source>
</evidence>
<dbReference type="InterPro" id="IPR041681">
    <property type="entry name" value="PH_9"/>
</dbReference>
<sequence length="290" mass="33974">MKSKKDRSKVFSKITTISKSINSPYATLPRKFNNNFNNSNQSPFVELPNPTFAIEYKKGYIRRKCCYDSNGRKTSLGKRSWKLFYATLRDLVLYLHKDENGFRKPHVQENFTNSIRIHHSIASVANDYPKKKFVFRLITANYAEYLFETSDSKELQSWIDTINTTAASLSAPTLPMAVSSDDRKFKKEIFPWDQLNDQENKLNSLQKDLETLLEKSGNKKKFFPKGFLEKETYLQHEIKRYRVYISCLKRKMPEQMHEMQQTSRKNSGPIRRSRNDSLNGLTFDESTNQS</sequence>
<dbReference type="PROSITE" id="PS50003">
    <property type="entry name" value="PH_DOMAIN"/>
    <property type="match status" value="1"/>
</dbReference>
<proteinExistence type="predicted"/>